<dbReference type="Proteomes" id="UP000460318">
    <property type="component" value="Unassembled WGS sequence"/>
</dbReference>
<evidence type="ECO:0000259" key="2">
    <source>
        <dbReference type="Pfam" id="PF14581"/>
    </source>
</evidence>
<sequence>MEFEAQNRLEELLVMAAQYPAARADFYRELMNSDIYTIQVGMETRDEQHKQLVHGDHVNLIQVQYNGKEFVPIFTSLLRLQQFIKHDAHYISMNAAAFFELTEGSEVLLNPGSSYGKEFPREEIASLRDGSILNPVTSHEVQKDTEVMIGQPTTVPAELLEALARRFKSMSQVKSAYSAHYFNPETDVSPHTLIAIEFTGEREAVMREAGSIAQTLTVPNPPVDFIELSKDTGLYDYFMSIDPFYQKKKFKLF</sequence>
<keyword evidence="4" id="KW-1185">Reference proteome</keyword>
<evidence type="ECO:0000259" key="1">
    <source>
        <dbReference type="Pfam" id="PF07179"/>
    </source>
</evidence>
<dbReference type="Pfam" id="PF07179">
    <property type="entry name" value="SseB"/>
    <property type="match status" value="1"/>
</dbReference>
<organism evidence="3 4">
    <name type="scientific">Paenibacillus dendrobii</name>
    <dbReference type="NCBI Taxonomy" id="2691084"/>
    <lineage>
        <taxon>Bacteria</taxon>
        <taxon>Bacillati</taxon>
        <taxon>Bacillota</taxon>
        <taxon>Bacilli</taxon>
        <taxon>Bacillales</taxon>
        <taxon>Paenibacillaceae</taxon>
        <taxon>Paenibacillus</taxon>
    </lineage>
</organism>
<dbReference type="InterPro" id="IPR027945">
    <property type="entry name" value="SseB_C"/>
</dbReference>
<proteinExistence type="predicted"/>
<comment type="caution">
    <text evidence="3">The sequence shown here is derived from an EMBL/GenBank/DDBJ whole genome shotgun (WGS) entry which is preliminary data.</text>
</comment>
<name>A0A7X3IG36_9BACL</name>
<dbReference type="Pfam" id="PF14581">
    <property type="entry name" value="SseB_C"/>
    <property type="match status" value="1"/>
</dbReference>
<evidence type="ECO:0000313" key="3">
    <source>
        <dbReference type="EMBL" id="MWV43293.1"/>
    </source>
</evidence>
<reference evidence="3 4" key="1">
    <citation type="submission" date="2019-12" db="EMBL/GenBank/DDBJ databases">
        <title>Paenibacillus sp. nov., an endophytic bacterium isolated from the stem of Dendrobium.</title>
        <authorList>
            <person name="Zhao R."/>
        </authorList>
    </citation>
    <scope>NUCLEOTIDE SEQUENCE [LARGE SCALE GENOMIC DNA]</scope>
    <source>
        <strain evidence="3 4">HJL G12</strain>
    </source>
</reference>
<accession>A0A7X3IG36</accession>
<dbReference type="InterPro" id="IPR009839">
    <property type="entry name" value="SseB_N"/>
</dbReference>
<evidence type="ECO:0008006" key="5">
    <source>
        <dbReference type="Google" id="ProtNLM"/>
    </source>
</evidence>
<dbReference type="AlphaFoldDB" id="A0A7X3IG36"/>
<feature type="domain" description="SseB protein C-terminal" evidence="2">
    <location>
        <begin position="141"/>
        <end position="247"/>
    </location>
</feature>
<evidence type="ECO:0000313" key="4">
    <source>
        <dbReference type="Proteomes" id="UP000460318"/>
    </source>
</evidence>
<feature type="domain" description="SseB protein N-terminal" evidence="1">
    <location>
        <begin position="9"/>
        <end position="125"/>
    </location>
</feature>
<dbReference type="EMBL" id="WUBI01000001">
    <property type="protein sequence ID" value="MWV43293.1"/>
    <property type="molecule type" value="Genomic_DNA"/>
</dbReference>
<dbReference type="RefSeq" id="WP_160496811.1">
    <property type="nucleotide sequence ID" value="NZ_WUBI01000001.1"/>
</dbReference>
<gene>
    <name evidence="3" type="ORF">GRF59_06575</name>
</gene>
<protein>
    <recommendedName>
        <fullName evidence="5">Enhanced serine sensitivity protein SseB</fullName>
    </recommendedName>
</protein>